<evidence type="ECO:0000256" key="1">
    <source>
        <dbReference type="SAM" id="Phobius"/>
    </source>
</evidence>
<gene>
    <name evidence="2" type="ORF">DHW61_01685</name>
</gene>
<comment type="caution">
    <text evidence="2">The sequence shown here is derived from an EMBL/GenBank/DDBJ whole genome shotgun (WGS) entry which is preliminary data.</text>
</comment>
<evidence type="ECO:0000313" key="3">
    <source>
        <dbReference type="Proteomes" id="UP000262969"/>
    </source>
</evidence>
<keyword evidence="1" id="KW-0812">Transmembrane</keyword>
<protein>
    <submittedName>
        <fullName evidence="2">Uncharacterized protein</fullName>
    </submittedName>
</protein>
<organism evidence="2 3">
    <name type="scientific">Lachnoclostridium phytofermentans</name>
    <dbReference type="NCBI Taxonomy" id="66219"/>
    <lineage>
        <taxon>Bacteria</taxon>
        <taxon>Bacillati</taxon>
        <taxon>Bacillota</taxon>
        <taxon>Clostridia</taxon>
        <taxon>Lachnospirales</taxon>
        <taxon>Lachnospiraceae</taxon>
    </lineage>
</organism>
<dbReference type="Proteomes" id="UP000262969">
    <property type="component" value="Unassembled WGS sequence"/>
</dbReference>
<dbReference type="EMBL" id="DPVV01000062">
    <property type="protein sequence ID" value="HCL01121.1"/>
    <property type="molecule type" value="Genomic_DNA"/>
</dbReference>
<evidence type="ECO:0000313" key="2">
    <source>
        <dbReference type="EMBL" id="HCL01121.1"/>
    </source>
</evidence>
<proteinExistence type="predicted"/>
<feature type="transmembrane region" description="Helical" evidence="1">
    <location>
        <begin position="27"/>
        <end position="44"/>
    </location>
</feature>
<keyword evidence="1" id="KW-0472">Membrane</keyword>
<reference evidence="2 3" key="1">
    <citation type="journal article" date="2018" name="Nat. Biotechnol.">
        <title>A standardized bacterial taxonomy based on genome phylogeny substantially revises the tree of life.</title>
        <authorList>
            <person name="Parks D.H."/>
            <person name="Chuvochina M."/>
            <person name="Waite D.W."/>
            <person name="Rinke C."/>
            <person name="Skarshewski A."/>
            <person name="Chaumeil P.A."/>
            <person name="Hugenholtz P."/>
        </authorList>
    </citation>
    <scope>NUCLEOTIDE SEQUENCE [LARGE SCALE GENOMIC DNA]</scope>
    <source>
        <strain evidence="2">UBA11728</strain>
    </source>
</reference>
<dbReference type="AlphaFoldDB" id="A0A3D2X1V2"/>
<name>A0A3D2X1V2_9FIRM</name>
<sequence length="443" mass="49520">MKEIKEEYSYIVRRNKESKHRGRVKKAITIFTTLSLLVGSFLMFDQLAPQIAFSKEEDTESVDQAKVKSVREISLFDSIEVTVPAAELTTVKPLTNDGTMVNVRVDYTTEKLFVSSSNSSKFYFSQDKMKTWERISDTSLTNGIDVSIFLKTSDSIIYFKGNNDKAIAVVTLPKEDKDFKVSYYVDKGVGKLKFENQTRPVEYRKGPNGKWDDCDSNLVLSSYEITGYTLQFRLKAIPAFRAGKIVNVKIPKREAPPKITVDYSKMEVSGLKAGSTYYYNNKGELKLFAPADAKVKTLSLYNLLSTTPNTQFTAASVEFYTAGTDKKVASSTIVVEIQGQPQAPTGNVFALDKTTVTFPQATKTTPYEYVVLHQGENLDLSKVKWTKVTTNKSFEIKKVGKATPAPGDVIYYRLASTINKETKVVTPASVYVFTPITNVPITK</sequence>
<keyword evidence="1" id="KW-1133">Transmembrane helix</keyword>
<accession>A0A3D2X1V2</accession>